<dbReference type="RefSeq" id="YP_009134017.1">
    <property type="nucleotide sequence ID" value="NC_026926.1"/>
</dbReference>
<protein>
    <submittedName>
        <fullName evidence="1">Uncharacterized protein</fullName>
    </submittedName>
</protein>
<name>A0A0E3FCH0_9CAUD</name>
<evidence type="ECO:0000313" key="1">
    <source>
        <dbReference type="EMBL" id="AIX23930.1"/>
    </source>
</evidence>
<proteinExistence type="predicted"/>
<dbReference type="KEGG" id="vg:24171213"/>
<dbReference type="EMBL" id="KJ019069">
    <property type="protein sequence ID" value="AIX23930.1"/>
    <property type="molecule type" value="Genomic_DNA"/>
</dbReference>
<gene>
    <name evidence="1" type="ORF">Syn7803US103_35</name>
</gene>
<dbReference type="OrthoDB" id="12705at10239"/>
<organism evidence="1 2">
    <name type="scientific">Synechococcus phage ACG-2014j</name>
    <dbReference type="NCBI Taxonomy" id="1493514"/>
    <lineage>
        <taxon>Viruses</taxon>
        <taxon>Duplodnaviria</taxon>
        <taxon>Heunggongvirae</taxon>
        <taxon>Uroviricota</taxon>
        <taxon>Caudoviricetes</taxon>
        <taxon>Pantevenvirales</taxon>
        <taxon>Kyanoviridae</taxon>
        <taxon>Potamoivirus</taxon>
        <taxon>Potamoivirus tusconj</taxon>
    </lineage>
</organism>
<dbReference type="GeneID" id="24171213"/>
<evidence type="ECO:0000313" key="2">
    <source>
        <dbReference type="Proteomes" id="UP000033008"/>
    </source>
</evidence>
<reference evidence="1 2" key="1">
    <citation type="submission" date="2013-12" db="EMBL/GenBank/DDBJ databases">
        <title>Ecological redundancy of diverse viral populations within a natural community.</title>
        <authorList>
            <person name="Gregory A.C."/>
            <person name="LaButti K."/>
            <person name="Copeland A."/>
            <person name="Woyke T."/>
            <person name="Sullivan M.B."/>
        </authorList>
    </citation>
    <scope>NUCLEOTIDE SEQUENCE [LARGE SCALE GENOMIC DNA]</scope>
    <source>
        <strain evidence="1">Syn7803US103</strain>
    </source>
</reference>
<dbReference type="Proteomes" id="UP000033008">
    <property type="component" value="Segment"/>
</dbReference>
<sequence>MEQKIALIQVDFANDTILEGGSSDSGFTLLPTEYNGKRYKMDAEIKEKFLSTSVDEFWHTDKDLLEFFQYFNDGTYFCQRKRVKYDFATESNYLKTYSFTGATNEQAKELYELVKTFFAVVVEVKNLKVDTLVAGVDKEVAFYEQRMYKLKRQKREMLTLSDWRILPDIEDTYEGEKAEWIKWRKWIRDNSTPAPTNAEFNNSGLEYFKYTYNLKFPIDPAKYRKLYVDGKLDDGVTDAPAFMDADDTNQWVKHDSQASTDFFKNREVNMFNLAQRGIAPTKKVTQKILDMMKELKINEDVEVDWDRFFVDENEL</sequence>
<accession>A0A0E3FCH0</accession>